<dbReference type="InterPro" id="IPR006603">
    <property type="entry name" value="PQ-loop_rpt"/>
</dbReference>
<dbReference type="Gene3D" id="1.20.1280.290">
    <property type="match status" value="2"/>
</dbReference>
<feature type="transmembrane region" description="Helical" evidence="5">
    <location>
        <begin position="177"/>
        <end position="197"/>
    </location>
</feature>
<evidence type="ECO:0008006" key="8">
    <source>
        <dbReference type="Google" id="ProtNLM"/>
    </source>
</evidence>
<feature type="transmembrane region" description="Helical" evidence="5">
    <location>
        <begin position="40"/>
        <end position="64"/>
    </location>
</feature>
<feature type="transmembrane region" description="Helical" evidence="5">
    <location>
        <begin position="119"/>
        <end position="138"/>
    </location>
</feature>
<gene>
    <name evidence="6" type="ORF">EH165_12925</name>
</gene>
<reference evidence="6 7" key="1">
    <citation type="submission" date="2018-11" db="EMBL/GenBank/DDBJ databases">
        <authorList>
            <person name="Da X."/>
        </authorList>
    </citation>
    <scope>NUCLEOTIDE SEQUENCE [LARGE SCALE GENOMIC DNA]</scope>
    <source>
        <strain evidence="6 7">S14-144</strain>
    </source>
</reference>
<name>A0A3G8ZNT8_9ACTN</name>
<organism evidence="6 7">
    <name type="scientific">Nakamurella antarctica</name>
    <dbReference type="NCBI Taxonomy" id="1902245"/>
    <lineage>
        <taxon>Bacteria</taxon>
        <taxon>Bacillati</taxon>
        <taxon>Actinomycetota</taxon>
        <taxon>Actinomycetes</taxon>
        <taxon>Nakamurellales</taxon>
        <taxon>Nakamurellaceae</taxon>
        <taxon>Nakamurella</taxon>
    </lineage>
</organism>
<protein>
    <recommendedName>
        <fullName evidence="8">PQ loop repeat-containing protein</fullName>
    </recommendedName>
</protein>
<accession>A0A3G8ZNT8</accession>
<dbReference type="Proteomes" id="UP000268084">
    <property type="component" value="Chromosome"/>
</dbReference>
<dbReference type="GO" id="GO:0016020">
    <property type="term" value="C:membrane"/>
    <property type="evidence" value="ECO:0007669"/>
    <property type="project" value="UniProtKB-SubCell"/>
</dbReference>
<sequence length="228" mass="24392">MMAPRMVPVSIPAALGWLAAFLSACLTIPQVARILRTRSVAGLNLLTWQTLLIAGLSWTVYGILVENPQIIGPNAILIVGSGATLIQLQRSAKIPSFRVWALPVAVSATSVGLDVWLGPFVFAFCMCVPAITGQIAQLRQIRVADDVRGVSPAMLLVNTAAQVLWLTYALLVWEVAVIWVAGPLVVVMAANFVALIFRRRHLALEHSLSRSPQSAGAAAQVAGMHAEK</sequence>
<keyword evidence="3 5" id="KW-1133">Transmembrane helix</keyword>
<reference evidence="6 7" key="2">
    <citation type="submission" date="2018-12" db="EMBL/GenBank/DDBJ databases">
        <title>Nakamurella antarcticus sp. nov., isolated from Antarctica South Shetland Islands soil.</title>
        <authorList>
            <person name="Peng F."/>
        </authorList>
    </citation>
    <scope>NUCLEOTIDE SEQUENCE [LARGE SCALE GENOMIC DNA]</scope>
    <source>
        <strain evidence="6 7">S14-144</strain>
    </source>
</reference>
<evidence type="ECO:0000256" key="4">
    <source>
        <dbReference type="ARBA" id="ARBA00023136"/>
    </source>
</evidence>
<evidence type="ECO:0000256" key="1">
    <source>
        <dbReference type="ARBA" id="ARBA00004141"/>
    </source>
</evidence>
<feature type="transmembrane region" description="Helical" evidence="5">
    <location>
        <begin position="6"/>
        <end position="28"/>
    </location>
</feature>
<evidence type="ECO:0000256" key="2">
    <source>
        <dbReference type="ARBA" id="ARBA00022692"/>
    </source>
</evidence>
<evidence type="ECO:0000313" key="6">
    <source>
        <dbReference type="EMBL" id="AZI58910.1"/>
    </source>
</evidence>
<dbReference type="PROSITE" id="PS51257">
    <property type="entry name" value="PROKAR_LIPOPROTEIN"/>
    <property type="match status" value="1"/>
</dbReference>
<proteinExistence type="predicted"/>
<evidence type="ECO:0000256" key="3">
    <source>
        <dbReference type="ARBA" id="ARBA00022989"/>
    </source>
</evidence>
<feature type="transmembrane region" description="Helical" evidence="5">
    <location>
        <begin position="150"/>
        <end position="171"/>
    </location>
</feature>
<keyword evidence="7" id="KW-1185">Reference proteome</keyword>
<dbReference type="Pfam" id="PF04193">
    <property type="entry name" value="PQ-loop"/>
    <property type="match status" value="1"/>
</dbReference>
<dbReference type="KEGG" id="nak:EH165_12925"/>
<dbReference type="AlphaFoldDB" id="A0A3G8ZNT8"/>
<comment type="subcellular location">
    <subcellularLocation>
        <location evidence="1">Membrane</location>
        <topology evidence="1">Multi-pass membrane protein</topology>
    </subcellularLocation>
</comment>
<keyword evidence="2 5" id="KW-0812">Transmembrane</keyword>
<evidence type="ECO:0000256" key="5">
    <source>
        <dbReference type="SAM" id="Phobius"/>
    </source>
</evidence>
<evidence type="ECO:0000313" key="7">
    <source>
        <dbReference type="Proteomes" id="UP000268084"/>
    </source>
</evidence>
<dbReference type="EMBL" id="CP034170">
    <property type="protein sequence ID" value="AZI58910.1"/>
    <property type="molecule type" value="Genomic_DNA"/>
</dbReference>
<dbReference type="OrthoDB" id="5060574at2"/>
<keyword evidence="4 5" id="KW-0472">Membrane</keyword>